<gene>
    <name evidence="2" type="ORF">VTAP4600_A2433</name>
</gene>
<name>A0A2N8ZET1_9VIBR</name>
<protein>
    <recommendedName>
        <fullName evidence="1">YagK/YfjJ C-terminal domain-containing protein</fullName>
    </recommendedName>
</protein>
<dbReference type="EMBL" id="LT960611">
    <property type="protein sequence ID" value="SON50412.1"/>
    <property type="molecule type" value="Genomic_DNA"/>
</dbReference>
<dbReference type="KEGG" id="vta:A2433"/>
<sequence length="199" mass="23708">MYQIALHESKKHLAYLNYCGEEQLIFYPQAGVIKKILVKSYKQLDTMMSCYSKVSVVFLQIHQKEFTEDNKQMALFIKRFQQRLSKIYPCRFAYIWVREQASAQSQHYHLAIMLSGHLCQSTRGIDLLCKDVWEQINPLNFSFKVRNRIYRIHRTDKQHELRAARLRLSYLAKIHSKTDFSSYTKSFGTSRLTYNNGYR</sequence>
<dbReference type="RefSeq" id="WP_102522901.1">
    <property type="nucleotide sequence ID" value="NZ_LT960611.1"/>
</dbReference>
<reference evidence="2 3" key="1">
    <citation type="submission" date="2017-10" db="EMBL/GenBank/DDBJ databases">
        <authorList>
            <person name="Banno H."/>
            <person name="Chua N.-H."/>
        </authorList>
    </citation>
    <scope>NUCLEOTIDE SEQUENCE [LARGE SCALE GENOMIC DNA]</scope>
    <source>
        <strain evidence="2">Vibrio tapetis CECT4600</strain>
    </source>
</reference>
<feature type="domain" description="YagK/YfjJ C-terminal" evidence="1">
    <location>
        <begin position="78"/>
        <end position="190"/>
    </location>
</feature>
<dbReference type="OrthoDB" id="5593782at2"/>
<evidence type="ECO:0000313" key="2">
    <source>
        <dbReference type="EMBL" id="SON50412.1"/>
    </source>
</evidence>
<dbReference type="Proteomes" id="UP000235828">
    <property type="component" value="Chromosome A"/>
</dbReference>
<dbReference type="Pfam" id="PF11726">
    <property type="entry name" value="YagK_YfjJ_C"/>
    <property type="match status" value="1"/>
</dbReference>
<dbReference type="InterPro" id="IPR057271">
    <property type="entry name" value="YagK_YfjJ_C"/>
</dbReference>
<accession>A0A2N8ZET1</accession>
<proteinExistence type="predicted"/>
<dbReference type="AlphaFoldDB" id="A0A2N8ZET1"/>
<organism evidence="2 3">
    <name type="scientific">Vibrio tapetis subsp. tapetis</name>
    <dbReference type="NCBI Taxonomy" id="1671868"/>
    <lineage>
        <taxon>Bacteria</taxon>
        <taxon>Pseudomonadati</taxon>
        <taxon>Pseudomonadota</taxon>
        <taxon>Gammaproteobacteria</taxon>
        <taxon>Vibrionales</taxon>
        <taxon>Vibrionaceae</taxon>
        <taxon>Vibrio</taxon>
    </lineage>
</organism>
<keyword evidence="3" id="KW-1185">Reference proteome</keyword>
<evidence type="ECO:0000259" key="1">
    <source>
        <dbReference type="Pfam" id="PF11726"/>
    </source>
</evidence>
<evidence type="ECO:0000313" key="3">
    <source>
        <dbReference type="Proteomes" id="UP000235828"/>
    </source>
</evidence>